<reference evidence="1" key="1">
    <citation type="submission" date="2018-10" db="EMBL/GenBank/DDBJ databases">
        <authorList>
            <person name="Plewniak F."/>
        </authorList>
    </citation>
    <scope>NUCLEOTIDE SEQUENCE</scope>
</reference>
<gene>
    <name evidence="1" type="ORF">CARN8_1120006</name>
</gene>
<accession>A0A3P3ZLB4</accession>
<dbReference type="EMBL" id="UOYP01000016">
    <property type="protein sequence ID" value="VAY86605.1"/>
    <property type="molecule type" value="Genomic_DNA"/>
</dbReference>
<name>A0A3P3ZLB4_9ZZZZ</name>
<dbReference type="AlphaFoldDB" id="A0A3P3ZLB4"/>
<proteinExistence type="predicted"/>
<protein>
    <submittedName>
        <fullName evidence="1">Uncharacterized protein</fullName>
    </submittedName>
</protein>
<sequence length="27" mass="3219">MSDSDWHTMEIHAMITGLYYLHLPAWV</sequence>
<evidence type="ECO:0000313" key="1">
    <source>
        <dbReference type="EMBL" id="VAY86605.1"/>
    </source>
</evidence>
<organism evidence="1">
    <name type="scientific">mine drainage metagenome</name>
    <dbReference type="NCBI Taxonomy" id="410659"/>
    <lineage>
        <taxon>unclassified sequences</taxon>
        <taxon>metagenomes</taxon>
        <taxon>ecological metagenomes</taxon>
    </lineage>
</organism>